<dbReference type="AlphaFoldDB" id="A0A9Q3KEX0"/>
<gene>
    <name evidence="1" type="ORF">O181_118244</name>
</gene>
<evidence type="ECO:0000313" key="2">
    <source>
        <dbReference type="Proteomes" id="UP000765509"/>
    </source>
</evidence>
<name>A0A9Q3KEX0_9BASI</name>
<dbReference type="Proteomes" id="UP000765509">
    <property type="component" value="Unassembled WGS sequence"/>
</dbReference>
<comment type="caution">
    <text evidence="1">The sequence shown here is derived from an EMBL/GenBank/DDBJ whole genome shotgun (WGS) entry which is preliminary data.</text>
</comment>
<protein>
    <submittedName>
        <fullName evidence="1">Uncharacterized protein</fullName>
    </submittedName>
</protein>
<sequence length="213" mass="23282">MSGSTRSKKAAANDTDTKPLSNKEVFSLLNSLHLELSSPKSAWLSNATKMQSFHLALSPPPLTLSPLQQPHVNHSVNDRFMQEPYTEANWLSSLQSDGSSFAEWVAGINRVLCIALNSEFSVDDSPSLLQNRSPQENRDISHFIDATLPPLFALSIGVVPSCTTTKEFFDTIKTRVCPGNCFQKLKVVHDLLGMLVENGAGKPNSNSTVILTL</sequence>
<reference evidence="1" key="1">
    <citation type="submission" date="2021-03" db="EMBL/GenBank/DDBJ databases">
        <title>Draft genome sequence of rust myrtle Austropuccinia psidii MF-1, a brazilian biotype.</title>
        <authorList>
            <person name="Quecine M.C."/>
            <person name="Pachon D.M.R."/>
            <person name="Bonatelli M.L."/>
            <person name="Correr F.H."/>
            <person name="Franceschini L.M."/>
            <person name="Leite T.F."/>
            <person name="Margarido G.R.A."/>
            <person name="Almeida C.A."/>
            <person name="Ferrarezi J.A."/>
            <person name="Labate C.A."/>
        </authorList>
    </citation>
    <scope>NUCLEOTIDE SEQUENCE</scope>
    <source>
        <strain evidence="1">MF-1</strain>
    </source>
</reference>
<accession>A0A9Q3KEX0</accession>
<proteinExistence type="predicted"/>
<evidence type="ECO:0000313" key="1">
    <source>
        <dbReference type="EMBL" id="MBW0578529.1"/>
    </source>
</evidence>
<dbReference type="EMBL" id="AVOT02102947">
    <property type="protein sequence ID" value="MBW0578529.1"/>
    <property type="molecule type" value="Genomic_DNA"/>
</dbReference>
<organism evidence="1 2">
    <name type="scientific">Austropuccinia psidii MF-1</name>
    <dbReference type="NCBI Taxonomy" id="1389203"/>
    <lineage>
        <taxon>Eukaryota</taxon>
        <taxon>Fungi</taxon>
        <taxon>Dikarya</taxon>
        <taxon>Basidiomycota</taxon>
        <taxon>Pucciniomycotina</taxon>
        <taxon>Pucciniomycetes</taxon>
        <taxon>Pucciniales</taxon>
        <taxon>Sphaerophragmiaceae</taxon>
        <taxon>Austropuccinia</taxon>
    </lineage>
</organism>
<dbReference type="OrthoDB" id="2505547at2759"/>
<keyword evidence="2" id="KW-1185">Reference proteome</keyword>